<reference evidence="1 2" key="1">
    <citation type="submission" date="2019-12" db="EMBL/GenBank/DDBJ databases">
        <title>complete genome sequences of Acinetobacter pittii str. WP2-W18-ESBL-11 isolated from wastewater treatment plant effluent.</title>
        <authorList>
            <person name="Sekizuka T."/>
            <person name="Itokawa K."/>
            <person name="Yatsu K."/>
            <person name="Inamine Y."/>
            <person name="Kuroda M."/>
        </authorList>
    </citation>
    <scope>NUCLEOTIDE SEQUENCE [LARGE SCALE GENOMIC DNA]</scope>
    <source>
        <strain evidence="1 2">WP2-W18-ESBL-11</strain>
    </source>
</reference>
<sequence length="30" mass="3418">MTADIKKYLGDGKNDLNIERGYPYISSNLQ</sequence>
<dbReference type="AlphaFoldDB" id="A0A6S4UGV6"/>
<protein>
    <submittedName>
        <fullName evidence="1">Uncharacterized protein</fullName>
    </submittedName>
</protein>
<accession>A0A6S4UGV6</accession>
<dbReference type="EMBL" id="AP021936">
    <property type="protein sequence ID" value="BBQ47668.1"/>
    <property type="molecule type" value="Genomic_DNA"/>
</dbReference>
<gene>
    <name evidence="1" type="ORF">WP2W18E11_06660</name>
</gene>
<evidence type="ECO:0000313" key="1">
    <source>
        <dbReference type="EMBL" id="BBQ47668.1"/>
    </source>
</evidence>
<proteinExistence type="predicted"/>
<name>A0A6S4UGV6_ACIPI</name>
<evidence type="ECO:0000313" key="2">
    <source>
        <dbReference type="Proteomes" id="UP000515758"/>
    </source>
</evidence>
<dbReference type="Proteomes" id="UP000515758">
    <property type="component" value="Chromosome"/>
</dbReference>
<organism evidence="1 2">
    <name type="scientific">Acinetobacter pittii</name>
    <name type="common">Acinetobacter genomosp. 3</name>
    <dbReference type="NCBI Taxonomy" id="48296"/>
    <lineage>
        <taxon>Bacteria</taxon>
        <taxon>Pseudomonadati</taxon>
        <taxon>Pseudomonadota</taxon>
        <taxon>Gammaproteobacteria</taxon>
        <taxon>Moraxellales</taxon>
        <taxon>Moraxellaceae</taxon>
        <taxon>Acinetobacter</taxon>
        <taxon>Acinetobacter calcoaceticus/baumannii complex</taxon>
    </lineage>
</organism>